<dbReference type="AlphaFoldDB" id="A0A1J5TPF3"/>
<accession>A0A1J5TPF3</accession>
<feature type="transmembrane region" description="Helical" evidence="2">
    <location>
        <begin position="248"/>
        <end position="266"/>
    </location>
</feature>
<sequence length="274" mass="30836">MSFRVGDRVECNWQGRGINFRGTIASISGNTYDIRFDDGDFEASVPLDRLRPASSNEKNPSQLGSWPGSESPRNWPSSSYEPNLDGDISQNSEAYRKWKEGSSKTSSEDANKTLYKTSGVELSTPAFLQNWKAKAIFGIVMPLWGMAPYVSYPVWILFFGPLRILEGLVRLLIGGQATAPNIQFDVWVFGDGGATGPREEPTIWGDWWGFGDGGAAGYLPSLEGFLLLFLYSYFWLNIFTPTFRPLRIIFLGFCFFYIMAFSHSFIPEGWTHYS</sequence>
<evidence type="ECO:0000313" key="3">
    <source>
        <dbReference type="EMBL" id="OIR22809.1"/>
    </source>
</evidence>
<reference evidence="3 4" key="1">
    <citation type="submission" date="2016-08" db="EMBL/GenBank/DDBJ databases">
        <title>New Insights into Marine Group III Euryarchaeota, from dark to light.</title>
        <authorList>
            <person name="Haro-Moreno J.M."/>
            <person name="Rodriguez-Valera F."/>
            <person name="Lopez-Garcia P."/>
            <person name="Moreira D."/>
            <person name="Martin-Cuadrado A.B."/>
        </authorList>
    </citation>
    <scope>NUCLEOTIDE SEQUENCE [LARGE SCALE GENOMIC DNA]</scope>
    <source>
        <strain evidence="3">CG-Epi3</strain>
    </source>
</reference>
<evidence type="ECO:0000256" key="1">
    <source>
        <dbReference type="SAM" id="MobiDB-lite"/>
    </source>
</evidence>
<keyword evidence="2" id="KW-0472">Membrane</keyword>
<dbReference type="Proteomes" id="UP000183138">
    <property type="component" value="Unassembled WGS sequence"/>
</dbReference>
<feature type="compositionally biased region" description="Polar residues" evidence="1">
    <location>
        <begin position="53"/>
        <end position="64"/>
    </location>
</feature>
<organism evidence="3 4">
    <name type="scientific">Marine Group III euryarchaeote CG-Epi3</name>
    <dbReference type="NCBI Taxonomy" id="1888997"/>
    <lineage>
        <taxon>Archaea</taxon>
        <taxon>Methanobacteriati</taxon>
        <taxon>Thermoplasmatota</taxon>
        <taxon>Thermoplasmata</taxon>
        <taxon>Candidatus Thermoprofundales</taxon>
    </lineage>
</organism>
<evidence type="ECO:0000313" key="4">
    <source>
        <dbReference type="Proteomes" id="UP000183138"/>
    </source>
</evidence>
<keyword evidence="2" id="KW-0812">Transmembrane</keyword>
<feature type="transmembrane region" description="Helical" evidence="2">
    <location>
        <begin position="215"/>
        <end position="236"/>
    </location>
</feature>
<comment type="caution">
    <text evidence="3">The sequence shown here is derived from an EMBL/GenBank/DDBJ whole genome shotgun (WGS) entry which is preliminary data.</text>
</comment>
<feature type="transmembrane region" description="Helical" evidence="2">
    <location>
        <begin position="135"/>
        <end position="158"/>
    </location>
</feature>
<feature type="compositionally biased region" description="Polar residues" evidence="1">
    <location>
        <begin position="71"/>
        <end position="81"/>
    </location>
</feature>
<evidence type="ECO:0000256" key="2">
    <source>
        <dbReference type="SAM" id="Phobius"/>
    </source>
</evidence>
<dbReference type="Gene3D" id="2.30.30.140">
    <property type="match status" value="1"/>
</dbReference>
<name>A0A1J5TPF3_9ARCH</name>
<dbReference type="CDD" id="cd04508">
    <property type="entry name" value="Tudor_SF"/>
    <property type="match status" value="1"/>
</dbReference>
<proteinExistence type="predicted"/>
<keyword evidence="2" id="KW-1133">Transmembrane helix</keyword>
<dbReference type="EMBL" id="MIYY01000029">
    <property type="protein sequence ID" value="OIR22809.1"/>
    <property type="molecule type" value="Genomic_DNA"/>
</dbReference>
<feature type="region of interest" description="Disordered" evidence="1">
    <location>
        <begin position="49"/>
        <end position="88"/>
    </location>
</feature>
<evidence type="ECO:0008006" key="5">
    <source>
        <dbReference type="Google" id="ProtNLM"/>
    </source>
</evidence>
<protein>
    <recommendedName>
        <fullName evidence="5">Tudor domain-containing protein</fullName>
    </recommendedName>
</protein>
<gene>
    <name evidence="3" type="ORF">BEU00_01600</name>
</gene>